<gene>
    <name evidence="1" type="ORF">AWB65_06424</name>
</gene>
<dbReference type="InterPro" id="IPR014729">
    <property type="entry name" value="Rossmann-like_a/b/a_fold"/>
</dbReference>
<dbReference type="STRING" id="326474.AWB65_06424"/>
<evidence type="ECO:0000313" key="1">
    <source>
        <dbReference type="EMBL" id="SAL66973.1"/>
    </source>
</evidence>
<dbReference type="SUPFAM" id="SSF52402">
    <property type="entry name" value="Adenine nucleotide alpha hydrolases-like"/>
    <property type="match status" value="1"/>
</dbReference>
<dbReference type="EMBL" id="FCNW02000081">
    <property type="protein sequence ID" value="SAL66973.1"/>
    <property type="molecule type" value="Genomic_DNA"/>
</dbReference>
<dbReference type="Gene3D" id="3.40.50.620">
    <property type="entry name" value="HUPs"/>
    <property type="match status" value="1"/>
</dbReference>
<dbReference type="Proteomes" id="UP000054977">
    <property type="component" value="Unassembled WGS sequence"/>
</dbReference>
<sequence>MEEWSGLSPGEQLLSNAADMSADPIVIGGYGRARLQEFVLGGTIRTILLR</sequence>
<keyword evidence="2" id="KW-1185">Reference proteome</keyword>
<dbReference type="AlphaFoldDB" id="A0A158JEP7"/>
<accession>A0A158JEP7</accession>
<evidence type="ECO:0000313" key="2">
    <source>
        <dbReference type="Proteomes" id="UP000054977"/>
    </source>
</evidence>
<reference evidence="1" key="1">
    <citation type="submission" date="2016-01" db="EMBL/GenBank/DDBJ databases">
        <authorList>
            <person name="Peeters C."/>
        </authorList>
    </citation>
    <scope>NUCLEOTIDE SEQUENCE [LARGE SCALE GENOMIC DNA]</scope>
    <source>
        <strain evidence="1">LMG 22934</strain>
    </source>
</reference>
<name>A0A158JEP7_9BURK</name>
<comment type="caution">
    <text evidence="1">The sequence shown here is derived from an EMBL/GenBank/DDBJ whole genome shotgun (WGS) entry which is preliminary data.</text>
</comment>
<protein>
    <submittedName>
        <fullName evidence="1">Universal stress protein family protein</fullName>
    </submittedName>
</protein>
<proteinExistence type="predicted"/>
<organism evidence="1 2">
    <name type="scientific">Caballeronia humi</name>
    <dbReference type="NCBI Taxonomy" id="326474"/>
    <lineage>
        <taxon>Bacteria</taxon>
        <taxon>Pseudomonadati</taxon>
        <taxon>Pseudomonadota</taxon>
        <taxon>Betaproteobacteria</taxon>
        <taxon>Burkholderiales</taxon>
        <taxon>Burkholderiaceae</taxon>
        <taxon>Caballeronia</taxon>
    </lineage>
</organism>